<keyword evidence="2" id="KW-1185">Reference proteome</keyword>
<dbReference type="RefSeq" id="WP_193849663.1">
    <property type="nucleotide sequence ID" value="NZ_JAQMTU010000029.1"/>
</dbReference>
<evidence type="ECO:0000313" key="2">
    <source>
        <dbReference type="Proteomes" id="UP001212123"/>
    </source>
</evidence>
<reference evidence="1 2" key="1">
    <citation type="submission" date="2023-01" db="EMBL/GenBank/DDBJ databases">
        <title>Genomes from the Australian National Cyanobacteria Reference Collection.</title>
        <authorList>
            <person name="Willis A."/>
            <person name="Lee E.M.F."/>
        </authorList>
    </citation>
    <scope>NUCLEOTIDE SEQUENCE [LARGE SCALE GENOMIC DNA]</scope>
    <source>
        <strain evidence="1 2">CS-537/01</strain>
    </source>
</reference>
<dbReference type="Proteomes" id="UP001212123">
    <property type="component" value="Unassembled WGS sequence"/>
</dbReference>
<organism evidence="1 2">
    <name type="scientific">Dolichospermum circinale CS-537/01</name>
    <dbReference type="NCBI Taxonomy" id="3021739"/>
    <lineage>
        <taxon>Bacteria</taxon>
        <taxon>Bacillati</taxon>
        <taxon>Cyanobacteriota</taxon>
        <taxon>Cyanophyceae</taxon>
        <taxon>Nostocales</taxon>
        <taxon>Aphanizomenonaceae</taxon>
        <taxon>Dolichospermum</taxon>
        <taxon>Dolichospermum circinale</taxon>
    </lineage>
</organism>
<gene>
    <name evidence="1" type="ORF">PN492_04795</name>
</gene>
<dbReference type="EMBL" id="JAQMTU010000029">
    <property type="protein sequence ID" value="MDB9485868.1"/>
    <property type="molecule type" value="Genomic_DNA"/>
</dbReference>
<protein>
    <recommendedName>
        <fullName evidence="3">WYL domain-containing protein</fullName>
    </recommendedName>
</protein>
<comment type="caution">
    <text evidence="1">The sequence shown here is derived from an EMBL/GenBank/DDBJ whole genome shotgun (WGS) entry which is preliminary data.</text>
</comment>
<evidence type="ECO:0000313" key="1">
    <source>
        <dbReference type="EMBL" id="MDB9485868.1"/>
    </source>
</evidence>
<evidence type="ECO:0008006" key="3">
    <source>
        <dbReference type="Google" id="ProtNLM"/>
    </source>
</evidence>
<accession>A0ABT5A1S2</accession>
<name>A0ABT5A1S2_9CYAN</name>
<proteinExistence type="predicted"/>
<sequence>MIISFNPAIFQTQDSDMQSILADILIELLKDNHFIDTRSIESIFFDNEKRYIFSKNKIAQSHLSDTKREYLALYIETKIRQPITKLYRDHITHITIGTDSGEIHPKDAYKILTERSQIIVENRINDGKFIQGISQKYSSHKKRGSIYLLISKAFKLGTIECDNAGGIGEIIKTTEFWIKKQHYDYIYKYKLMTIFDSDKIHINDFNTRYTTLIEFLKNRKISNPPTTNDMIYEENDLIIWHILYKRKIENYIPLDILFKKARLITPDQKDHLSSKSESDLDFLEYNKDSNNIGQIKIKAEFPEMFLGDFSYRLLEQRCEHHKVFLPEANELVSELEQILLKIAKII</sequence>